<evidence type="ECO:0000256" key="1">
    <source>
        <dbReference type="ARBA" id="ARBA00004657"/>
    </source>
</evidence>
<dbReference type="Pfam" id="PF01576">
    <property type="entry name" value="Myosin_tail_1"/>
    <property type="match status" value="1"/>
</dbReference>
<dbReference type="InterPro" id="IPR014751">
    <property type="entry name" value="XRCC4-like_C"/>
</dbReference>
<proteinExistence type="predicted"/>
<feature type="region of interest" description="Disordered" evidence="8">
    <location>
        <begin position="343"/>
        <end position="387"/>
    </location>
</feature>
<feature type="compositionally biased region" description="Basic and acidic residues" evidence="8">
    <location>
        <begin position="362"/>
        <end position="373"/>
    </location>
</feature>
<gene>
    <name evidence="10" type="primary">Myh1b_2</name>
    <name evidence="10" type="ORF">UPUEPO_R11604</name>
</gene>
<evidence type="ECO:0000313" key="11">
    <source>
        <dbReference type="Proteomes" id="UP000544127"/>
    </source>
</evidence>
<name>A0A7K6AZD6_UPUEP</name>
<evidence type="ECO:0000256" key="7">
    <source>
        <dbReference type="ARBA" id="ARBA00023179"/>
    </source>
</evidence>
<dbReference type="InterPro" id="IPR002928">
    <property type="entry name" value="Myosin_tail"/>
</dbReference>
<dbReference type="Gene3D" id="1.20.5.370">
    <property type="match status" value="4"/>
</dbReference>
<keyword evidence="3" id="KW-0963">Cytoplasm</keyword>
<reference evidence="10 11" key="1">
    <citation type="submission" date="2019-09" db="EMBL/GenBank/DDBJ databases">
        <title>Bird 10,000 Genomes (B10K) Project - Family phase.</title>
        <authorList>
            <person name="Zhang G."/>
        </authorList>
    </citation>
    <scope>NUCLEOTIDE SEQUENCE [LARGE SCALE GENOMIC DNA]</scope>
    <source>
        <strain evidence="10">B10K-DU-012-37</strain>
    </source>
</reference>
<evidence type="ECO:0000313" key="10">
    <source>
        <dbReference type="EMBL" id="NWU95412.1"/>
    </source>
</evidence>
<evidence type="ECO:0000256" key="5">
    <source>
        <dbReference type="ARBA" id="ARBA00023123"/>
    </source>
</evidence>
<feature type="compositionally biased region" description="Polar residues" evidence="8">
    <location>
        <begin position="376"/>
        <end position="387"/>
    </location>
</feature>
<keyword evidence="2" id="KW-0787">Thick filament</keyword>
<comment type="subcellular location">
    <subcellularLocation>
        <location evidence="1">Cytoplasm</location>
        <location evidence="1">Myofibril</location>
    </subcellularLocation>
</comment>
<sequence length="387" mass="44951">ALEHKEVTILGVNQELTQIKYEISIRIADKEEEIGQLKKNHQRTVETMQGVLDAEIRIRSESLRLNKKMEGDLNEIEVQLNHANYQATEAQKQVHSIHGVLKETQLHLDNALRTQEDLKKQVAIMEHRAHLLQTEAEELRTALDQMEQSRKAVEQELMDVTERVQLLHTQACFAKINNTRIFNTKKKLETDMAQIQAEMQNTTNEARNAEERAKKAITDVRIYSMMAEDLKKEQGTNVQLEKTKKNLDQMVKNLQLRLDEAEQLALKGGKKQIQKLEARVLELEAALEEERKQSAEVMKNMHKYERCVKELTFQNEEHRKNMMKLQGLVDKLQMKIKSYKRQAEEAGEQANTNLSKFRKAQHKLEEAEERADVAESQVNSLRAKTQK</sequence>
<evidence type="ECO:0000256" key="2">
    <source>
        <dbReference type="ARBA" id="ARBA00022433"/>
    </source>
</evidence>
<dbReference type="GO" id="GO:0016459">
    <property type="term" value="C:myosin complex"/>
    <property type="evidence" value="ECO:0007669"/>
    <property type="project" value="UniProtKB-KW"/>
</dbReference>
<keyword evidence="7" id="KW-0514">Muscle protein</keyword>
<feature type="non-terminal residue" evidence="10">
    <location>
        <position position="1"/>
    </location>
</feature>
<dbReference type="FunFam" id="1.20.5.370:FF:000001">
    <property type="entry name" value="Myosin heavy chain"/>
    <property type="match status" value="1"/>
</dbReference>
<keyword evidence="11" id="KW-1185">Reference proteome</keyword>
<evidence type="ECO:0000259" key="9">
    <source>
        <dbReference type="Pfam" id="PF01576"/>
    </source>
</evidence>
<comment type="caution">
    <text evidence="10">The sequence shown here is derived from an EMBL/GenBank/DDBJ whole genome shotgun (WGS) entry which is preliminary data.</text>
</comment>
<evidence type="ECO:0000256" key="8">
    <source>
        <dbReference type="SAM" id="MobiDB-lite"/>
    </source>
</evidence>
<keyword evidence="6" id="KW-0505">Motor protein</keyword>
<dbReference type="AlphaFoldDB" id="A0A7K6AZD6"/>
<dbReference type="Proteomes" id="UP000544127">
    <property type="component" value="Unassembled WGS sequence"/>
</dbReference>
<evidence type="ECO:0000256" key="3">
    <source>
        <dbReference type="ARBA" id="ARBA00022490"/>
    </source>
</evidence>
<keyword evidence="5" id="KW-0518">Myosin</keyword>
<dbReference type="PANTHER" id="PTHR46349:SF6">
    <property type="entry name" value="MYOSIN-6-LIKE"/>
    <property type="match status" value="1"/>
</dbReference>
<dbReference type="OrthoDB" id="2018427at2759"/>
<feature type="non-terminal residue" evidence="10">
    <location>
        <position position="387"/>
    </location>
</feature>
<organism evidence="10 11">
    <name type="scientific">Upupa epops</name>
    <name type="common">Eurasian hoopoe</name>
    <dbReference type="NCBI Taxonomy" id="57439"/>
    <lineage>
        <taxon>Eukaryota</taxon>
        <taxon>Metazoa</taxon>
        <taxon>Chordata</taxon>
        <taxon>Craniata</taxon>
        <taxon>Vertebrata</taxon>
        <taxon>Euteleostomi</taxon>
        <taxon>Archelosauria</taxon>
        <taxon>Archosauria</taxon>
        <taxon>Dinosauria</taxon>
        <taxon>Saurischia</taxon>
        <taxon>Theropoda</taxon>
        <taxon>Coelurosauria</taxon>
        <taxon>Aves</taxon>
        <taxon>Neognathae</taxon>
        <taxon>Neoaves</taxon>
        <taxon>Telluraves</taxon>
        <taxon>Coraciimorphae</taxon>
        <taxon>Bucerotiformes</taxon>
        <taxon>Upupidae</taxon>
        <taxon>Upupa</taxon>
    </lineage>
</organism>
<dbReference type="EMBL" id="VZRI01007425">
    <property type="protein sequence ID" value="NWU95412.1"/>
    <property type="molecule type" value="Genomic_DNA"/>
</dbReference>
<keyword evidence="4" id="KW-0175">Coiled coil</keyword>
<dbReference type="PANTHER" id="PTHR46349">
    <property type="entry name" value="CINGULIN-LIKE PROTEIN 1-RELATED"/>
    <property type="match status" value="1"/>
</dbReference>
<protein>
    <submittedName>
        <fullName evidence="10">MYH1B protein</fullName>
    </submittedName>
</protein>
<feature type="domain" description="Myosin tail" evidence="9">
    <location>
        <begin position="12"/>
        <end position="384"/>
    </location>
</feature>
<accession>A0A7K6AZD6</accession>
<evidence type="ECO:0000256" key="6">
    <source>
        <dbReference type="ARBA" id="ARBA00023175"/>
    </source>
</evidence>
<evidence type="ECO:0000256" key="4">
    <source>
        <dbReference type="ARBA" id="ARBA00023054"/>
    </source>
</evidence>